<gene>
    <name evidence="6" type="ORF">HMPREF9195_01398</name>
</gene>
<dbReference type="PANTHER" id="PTHR46233:SF3">
    <property type="entry name" value="HYDROXYACYLGLUTATHIONE HYDROLASE GLOC"/>
    <property type="match status" value="1"/>
</dbReference>
<sequence>MKIYPHYLNEGFVNSYLVGNEISKEALIIDPGKITGEVIGHIEDNGYILSAVCITHNHIRHYRYGLSTLLKIYNPRIYAADHALVGKHGKMLRGDCTLSIAGFSVECFSVPGHSPDSYLFKIDNCIFTGDSLTAGMTGSTIHSFAAKTLAEQLEKKLFIHDDALLLFPGHGPPTTIGAERKFTHVPNVDKNTINFIPYNKETMHSM</sequence>
<dbReference type="Proteomes" id="UP000014634">
    <property type="component" value="Unassembled WGS sequence"/>
</dbReference>
<dbReference type="InterPro" id="IPR051453">
    <property type="entry name" value="MBL_Glyoxalase_II"/>
</dbReference>
<evidence type="ECO:0000256" key="1">
    <source>
        <dbReference type="ARBA" id="ARBA00001947"/>
    </source>
</evidence>
<dbReference type="SMART" id="SM00849">
    <property type="entry name" value="Lactamase_B"/>
    <property type="match status" value="1"/>
</dbReference>
<dbReference type="SUPFAM" id="SSF56281">
    <property type="entry name" value="Metallo-hydrolase/oxidoreductase"/>
    <property type="match status" value="1"/>
</dbReference>
<evidence type="ECO:0000259" key="5">
    <source>
        <dbReference type="SMART" id="SM00849"/>
    </source>
</evidence>
<proteinExistence type="predicted"/>
<keyword evidence="4" id="KW-0862">Zinc</keyword>
<protein>
    <recommendedName>
        <fullName evidence="5">Metallo-beta-lactamase domain-containing protein</fullName>
    </recommendedName>
</protein>
<dbReference type="InterPro" id="IPR001279">
    <property type="entry name" value="Metallo-B-lactamas"/>
</dbReference>
<dbReference type="EMBL" id="ATFE01000011">
    <property type="protein sequence ID" value="EPF28502.1"/>
    <property type="molecule type" value="Genomic_DNA"/>
</dbReference>
<dbReference type="AlphaFoldDB" id="A0AA87NQI5"/>
<organism evidence="6 7">
    <name type="scientific">Treponema medium ATCC 700293</name>
    <dbReference type="NCBI Taxonomy" id="1125700"/>
    <lineage>
        <taxon>Bacteria</taxon>
        <taxon>Pseudomonadati</taxon>
        <taxon>Spirochaetota</taxon>
        <taxon>Spirochaetia</taxon>
        <taxon>Spirochaetales</taxon>
        <taxon>Treponemataceae</taxon>
        <taxon>Treponema</taxon>
    </lineage>
</organism>
<comment type="cofactor">
    <cofactor evidence="1">
        <name>Zn(2+)</name>
        <dbReference type="ChEBI" id="CHEBI:29105"/>
    </cofactor>
</comment>
<evidence type="ECO:0000313" key="7">
    <source>
        <dbReference type="Proteomes" id="UP000014634"/>
    </source>
</evidence>
<evidence type="ECO:0000256" key="3">
    <source>
        <dbReference type="ARBA" id="ARBA00022801"/>
    </source>
</evidence>
<evidence type="ECO:0000256" key="2">
    <source>
        <dbReference type="ARBA" id="ARBA00022723"/>
    </source>
</evidence>
<feature type="domain" description="Metallo-beta-lactamase" evidence="5">
    <location>
        <begin position="12"/>
        <end position="170"/>
    </location>
</feature>
<evidence type="ECO:0000256" key="4">
    <source>
        <dbReference type="ARBA" id="ARBA00022833"/>
    </source>
</evidence>
<comment type="caution">
    <text evidence="6">The sequence shown here is derived from an EMBL/GenBank/DDBJ whole genome shotgun (WGS) entry which is preliminary data.</text>
</comment>
<dbReference type="InterPro" id="IPR036866">
    <property type="entry name" value="RibonucZ/Hydroxyglut_hydro"/>
</dbReference>
<name>A0AA87NQI5_TREMD</name>
<reference evidence="6 7" key="1">
    <citation type="submission" date="2013-04" db="EMBL/GenBank/DDBJ databases">
        <title>The Genome Sequence of Treponema medium ATCC 700293.</title>
        <authorList>
            <consortium name="The Broad Institute Genomics Platform"/>
            <person name="Earl A."/>
            <person name="Ward D."/>
            <person name="Feldgarden M."/>
            <person name="Gevers D."/>
            <person name="Leonetti C."/>
            <person name="Blanton J.M."/>
            <person name="Dewhirst F.E."/>
            <person name="Izard J."/>
            <person name="Walker B."/>
            <person name="Young S."/>
            <person name="Zeng Q."/>
            <person name="Gargeya S."/>
            <person name="Fitzgerald M."/>
            <person name="Haas B."/>
            <person name="Abouelleil A."/>
            <person name="Allen A.W."/>
            <person name="Alvarado L."/>
            <person name="Arachchi H.M."/>
            <person name="Berlin A.M."/>
            <person name="Chapman S.B."/>
            <person name="Gainer-Dewar J."/>
            <person name="Goldberg J."/>
            <person name="Griggs A."/>
            <person name="Gujja S."/>
            <person name="Hansen M."/>
            <person name="Howarth C."/>
            <person name="Imamovic A."/>
            <person name="Ireland A."/>
            <person name="Larimer J."/>
            <person name="McCowan C."/>
            <person name="Murphy C."/>
            <person name="Pearson M."/>
            <person name="Poon T.W."/>
            <person name="Priest M."/>
            <person name="Roberts A."/>
            <person name="Saif S."/>
            <person name="Shea T."/>
            <person name="Sisk P."/>
            <person name="Sykes S."/>
            <person name="Wortman J."/>
            <person name="Nusbaum C."/>
            <person name="Birren B."/>
        </authorList>
    </citation>
    <scope>NUCLEOTIDE SEQUENCE [LARGE SCALE GENOMIC DNA]</scope>
    <source>
        <strain evidence="6 7">ATCC 700293</strain>
    </source>
</reference>
<dbReference type="RefSeq" id="WP_016523341.1">
    <property type="nucleotide sequence ID" value="NZ_KE332517.1"/>
</dbReference>
<keyword evidence="2" id="KW-0479">Metal-binding</keyword>
<dbReference type="GO" id="GO:0046872">
    <property type="term" value="F:metal ion binding"/>
    <property type="evidence" value="ECO:0007669"/>
    <property type="project" value="UniProtKB-KW"/>
</dbReference>
<accession>A0AA87NQI5</accession>
<dbReference type="PANTHER" id="PTHR46233">
    <property type="entry name" value="HYDROXYACYLGLUTATHIONE HYDROLASE GLOC"/>
    <property type="match status" value="1"/>
</dbReference>
<dbReference type="Gene3D" id="3.60.15.10">
    <property type="entry name" value="Ribonuclease Z/Hydroxyacylglutathione hydrolase-like"/>
    <property type="match status" value="1"/>
</dbReference>
<dbReference type="GO" id="GO:0016787">
    <property type="term" value="F:hydrolase activity"/>
    <property type="evidence" value="ECO:0007669"/>
    <property type="project" value="UniProtKB-KW"/>
</dbReference>
<keyword evidence="3" id="KW-0378">Hydrolase</keyword>
<evidence type="ECO:0000313" key="6">
    <source>
        <dbReference type="EMBL" id="EPF28502.1"/>
    </source>
</evidence>